<dbReference type="CDD" id="cd06558">
    <property type="entry name" value="crotonase-like"/>
    <property type="match status" value="1"/>
</dbReference>
<dbReference type="RefSeq" id="WP_216651118.1">
    <property type="nucleotide sequence ID" value="NZ_WOFH01000001.1"/>
</dbReference>
<dbReference type="Gene3D" id="3.90.226.10">
    <property type="entry name" value="2-enoyl-CoA Hydratase, Chain A, domain 1"/>
    <property type="match status" value="1"/>
</dbReference>
<evidence type="ECO:0000313" key="7">
    <source>
        <dbReference type="EMBL" id="MUN35300.1"/>
    </source>
</evidence>
<dbReference type="GO" id="GO:0006635">
    <property type="term" value="P:fatty acid beta-oxidation"/>
    <property type="evidence" value="ECO:0007669"/>
    <property type="project" value="TreeGrafter"/>
</dbReference>
<dbReference type="Pfam" id="PF00378">
    <property type="entry name" value="ECH_1"/>
    <property type="match status" value="1"/>
</dbReference>
<dbReference type="Proteomes" id="UP000432015">
    <property type="component" value="Unassembled WGS sequence"/>
</dbReference>
<comment type="catalytic activity">
    <reaction evidence="3">
        <text>a (3S)-3-hydroxyacyl-CoA = a (2E)-enoyl-CoA + H2O</text>
        <dbReference type="Rhea" id="RHEA:16105"/>
        <dbReference type="ChEBI" id="CHEBI:15377"/>
        <dbReference type="ChEBI" id="CHEBI:57318"/>
        <dbReference type="ChEBI" id="CHEBI:58856"/>
        <dbReference type="EC" id="4.2.1.17"/>
    </reaction>
</comment>
<dbReference type="InterPro" id="IPR029045">
    <property type="entry name" value="ClpP/crotonase-like_dom_sf"/>
</dbReference>
<comment type="catalytic activity">
    <reaction evidence="4">
        <text>a 4-saturated-(3S)-3-hydroxyacyl-CoA = a (3E)-enoyl-CoA + H2O</text>
        <dbReference type="Rhea" id="RHEA:20724"/>
        <dbReference type="ChEBI" id="CHEBI:15377"/>
        <dbReference type="ChEBI" id="CHEBI:58521"/>
        <dbReference type="ChEBI" id="CHEBI:137480"/>
        <dbReference type="EC" id="4.2.1.17"/>
    </reaction>
</comment>
<feature type="region of interest" description="Disordered" evidence="6">
    <location>
        <begin position="241"/>
        <end position="264"/>
    </location>
</feature>
<accession>A0A7K1KSY5</accession>
<dbReference type="PROSITE" id="PS00166">
    <property type="entry name" value="ENOYL_COA_HYDRATASE"/>
    <property type="match status" value="1"/>
</dbReference>
<evidence type="ECO:0000256" key="1">
    <source>
        <dbReference type="ARBA" id="ARBA00005254"/>
    </source>
</evidence>
<keyword evidence="8" id="KW-1185">Reference proteome</keyword>
<name>A0A7K1KSY5_9ACTN</name>
<dbReference type="Gene3D" id="1.10.12.10">
    <property type="entry name" value="Lyase 2-enoyl-coa Hydratase, Chain A, domain 2"/>
    <property type="match status" value="1"/>
</dbReference>
<dbReference type="InterPro" id="IPR001753">
    <property type="entry name" value="Enoyl-CoA_hydra/iso"/>
</dbReference>
<keyword evidence="2 7" id="KW-0456">Lyase</keyword>
<dbReference type="InterPro" id="IPR014748">
    <property type="entry name" value="Enoyl-CoA_hydra_C"/>
</dbReference>
<organism evidence="7 8">
    <name type="scientific">Actinomadura litoris</name>
    <dbReference type="NCBI Taxonomy" id="2678616"/>
    <lineage>
        <taxon>Bacteria</taxon>
        <taxon>Bacillati</taxon>
        <taxon>Actinomycetota</taxon>
        <taxon>Actinomycetes</taxon>
        <taxon>Streptosporangiales</taxon>
        <taxon>Thermomonosporaceae</taxon>
        <taxon>Actinomadura</taxon>
    </lineage>
</organism>
<dbReference type="EMBL" id="WOFH01000001">
    <property type="protein sequence ID" value="MUN35300.1"/>
    <property type="molecule type" value="Genomic_DNA"/>
</dbReference>
<dbReference type="PANTHER" id="PTHR11941">
    <property type="entry name" value="ENOYL-COA HYDRATASE-RELATED"/>
    <property type="match status" value="1"/>
</dbReference>
<proteinExistence type="inferred from homology"/>
<evidence type="ECO:0000256" key="3">
    <source>
        <dbReference type="ARBA" id="ARBA00023709"/>
    </source>
</evidence>
<evidence type="ECO:0000256" key="6">
    <source>
        <dbReference type="SAM" id="MobiDB-lite"/>
    </source>
</evidence>
<feature type="compositionally biased region" description="Basic and acidic residues" evidence="6">
    <location>
        <begin position="244"/>
        <end position="258"/>
    </location>
</feature>
<comment type="caution">
    <text evidence="7">The sequence shown here is derived from an EMBL/GenBank/DDBJ whole genome shotgun (WGS) entry which is preliminary data.</text>
</comment>
<gene>
    <name evidence="7" type="ORF">GNZ18_01595</name>
</gene>
<dbReference type="InterPro" id="IPR018376">
    <property type="entry name" value="Enoyl-CoA_hyd/isom_CS"/>
</dbReference>
<comment type="similarity">
    <text evidence="1 5">Belongs to the enoyl-CoA hydratase/isomerase family.</text>
</comment>
<reference evidence="7 8" key="1">
    <citation type="submission" date="2019-11" db="EMBL/GenBank/DDBJ databases">
        <authorList>
            <person name="Cao P."/>
        </authorList>
    </citation>
    <scope>NUCLEOTIDE SEQUENCE [LARGE SCALE GENOMIC DNA]</scope>
    <source>
        <strain evidence="7 8">NEAU-AAG5</strain>
    </source>
</reference>
<sequence>MSEQRIFSPGVDAAADGDIGWVTVRNPARRNALSIAMMDALGRALDRLDADPGVKVIVVRGEGTAAFAAGADISEFEAERSTAEARRRADGAITDLFGVLDRLATPLIAMIHGHCLGAGLALALGADIRIADDRGRFAIPAGRLGLAYPVPLVHALVRAVGPGQAAEILFTAAPLGAAEALRTGLVNRVVAPGELEEATRATAERIAANAPLSVRAAKTAIRSAADPALAAAAERLAEECAESGDAREGRRAFMEKRPPRFTGR</sequence>
<evidence type="ECO:0000256" key="5">
    <source>
        <dbReference type="RuleBase" id="RU003707"/>
    </source>
</evidence>
<dbReference type="EC" id="4.2.1.17" evidence="7"/>
<evidence type="ECO:0000256" key="4">
    <source>
        <dbReference type="ARBA" id="ARBA00023717"/>
    </source>
</evidence>
<dbReference type="AlphaFoldDB" id="A0A7K1KSY5"/>
<evidence type="ECO:0000256" key="2">
    <source>
        <dbReference type="ARBA" id="ARBA00023239"/>
    </source>
</evidence>
<protein>
    <submittedName>
        <fullName evidence="7">Enoyl-CoA hydratase</fullName>
        <ecNumber evidence="7">4.2.1.17</ecNumber>
    </submittedName>
</protein>
<dbReference type="GO" id="GO:0004300">
    <property type="term" value="F:enoyl-CoA hydratase activity"/>
    <property type="evidence" value="ECO:0007669"/>
    <property type="project" value="UniProtKB-EC"/>
</dbReference>
<evidence type="ECO:0000313" key="8">
    <source>
        <dbReference type="Proteomes" id="UP000432015"/>
    </source>
</evidence>
<dbReference type="SUPFAM" id="SSF52096">
    <property type="entry name" value="ClpP/crotonase"/>
    <property type="match status" value="1"/>
</dbReference>
<dbReference type="PANTHER" id="PTHR11941:SF54">
    <property type="entry name" value="ENOYL-COA HYDRATASE, MITOCHONDRIAL"/>
    <property type="match status" value="1"/>
</dbReference>